<evidence type="ECO:0000313" key="3">
    <source>
        <dbReference type="Proteomes" id="UP000248326"/>
    </source>
</evidence>
<sequence>MDALIDVCIRLFGYLLFNFFGVGLVCLLTAMYGAGIDWPGLVDAALLLGAASCWFVSGRGRVRLWRESAR</sequence>
<organism evidence="2 3">
    <name type="scientific">Deinococcus yavapaiensis KR-236</name>
    <dbReference type="NCBI Taxonomy" id="694435"/>
    <lineage>
        <taxon>Bacteria</taxon>
        <taxon>Thermotogati</taxon>
        <taxon>Deinococcota</taxon>
        <taxon>Deinococci</taxon>
        <taxon>Deinococcales</taxon>
        <taxon>Deinococcaceae</taxon>
        <taxon>Deinococcus</taxon>
    </lineage>
</organism>
<keyword evidence="1" id="KW-1133">Transmembrane helix</keyword>
<proteinExistence type="predicted"/>
<evidence type="ECO:0000256" key="1">
    <source>
        <dbReference type="SAM" id="Phobius"/>
    </source>
</evidence>
<protein>
    <submittedName>
        <fullName evidence="2">Uncharacterized protein</fullName>
    </submittedName>
</protein>
<gene>
    <name evidence="2" type="ORF">DES52_10429</name>
</gene>
<dbReference type="RefSeq" id="WP_110885888.1">
    <property type="nucleotide sequence ID" value="NZ_QJSX01000004.1"/>
</dbReference>
<evidence type="ECO:0000313" key="2">
    <source>
        <dbReference type="EMBL" id="PYE54759.1"/>
    </source>
</evidence>
<keyword evidence="1" id="KW-0812">Transmembrane</keyword>
<dbReference type="AlphaFoldDB" id="A0A318SK73"/>
<reference evidence="2 3" key="1">
    <citation type="submission" date="2018-06" db="EMBL/GenBank/DDBJ databases">
        <title>Genomic Encyclopedia of Type Strains, Phase IV (KMG-IV): sequencing the most valuable type-strain genomes for metagenomic binning, comparative biology and taxonomic classification.</title>
        <authorList>
            <person name="Goeker M."/>
        </authorList>
    </citation>
    <scope>NUCLEOTIDE SEQUENCE [LARGE SCALE GENOMIC DNA]</scope>
    <source>
        <strain evidence="2 3">DSM 18048</strain>
    </source>
</reference>
<name>A0A318SK73_9DEIO</name>
<accession>A0A318SK73</accession>
<feature type="transmembrane region" description="Helical" evidence="1">
    <location>
        <begin position="12"/>
        <end position="32"/>
    </location>
</feature>
<keyword evidence="3" id="KW-1185">Reference proteome</keyword>
<comment type="caution">
    <text evidence="2">The sequence shown here is derived from an EMBL/GenBank/DDBJ whole genome shotgun (WGS) entry which is preliminary data.</text>
</comment>
<keyword evidence="1" id="KW-0472">Membrane</keyword>
<dbReference type="EMBL" id="QJSX01000004">
    <property type="protein sequence ID" value="PYE54759.1"/>
    <property type="molecule type" value="Genomic_DNA"/>
</dbReference>
<feature type="transmembrane region" description="Helical" evidence="1">
    <location>
        <begin position="38"/>
        <end position="56"/>
    </location>
</feature>
<dbReference type="Proteomes" id="UP000248326">
    <property type="component" value="Unassembled WGS sequence"/>
</dbReference>